<comment type="caution">
    <text evidence="1">The sequence shown here is derived from an EMBL/GenBank/DDBJ whole genome shotgun (WGS) entry which is preliminary data.</text>
</comment>
<dbReference type="Proteomes" id="UP000767238">
    <property type="component" value="Unassembled WGS sequence"/>
</dbReference>
<feature type="non-terminal residue" evidence="1">
    <location>
        <position position="211"/>
    </location>
</feature>
<name>A0A9P8GPR8_AURME</name>
<sequence length="211" mass="22758">MVSVASFHANLMQCRFSTKTRGKNGSYAGRFLGSVELDEVGTGDDLRGGAGAVEDLCAGGAVAAAGLGLFADEPLVKASNLLSLASCSCLVWLIALSRRWPRWSRFLSIVSNHVSGCFGRSIFGRPSLHSSELVRQTVSHAALNPSLNVSRLRLAIVRRRLRRYEVKLLRFGAGEVDILEDGSDGLVSQVADVEMEYGVRNVASLWYNGSP</sequence>
<evidence type="ECO:0000313" key="2">
    <source>
        <dbReference type="Proteomes" id="UP000767238"/>
    </source>
</evidence>
<evidence type="ECO:0000313" key="1">
    <source>
        <dbReference type="EMBL" id="KAH0237852.1"/>
    </source>
</evidence>
<accession>A0A9P8GPR8</accession>
<gene>
    <name evidence="1" type="ORF">KCV03_g194</name>
</gene>
<reference evidence="1" key="1">
    <citation type="journal article" date="2021" name="J Fungi (Basel)">
        <title>Virulence traits and population genomics of the black yeast Aureobasidium melanogenum.</title>
        <authorList>
            <person name="Cernosa A."/>
            <person name="Sun X."/>
            <person name="Gostincar C."/>
            <person name="Fang C."/>
            <person name="Gunde-Cimerman N."/>
            <person name="Song Z."/>
        </authorList>
    </citation>
    <scope>NUCLEOTIDE SEQUENCE</scope>
    <source>
        <strain evidence="1">EXF-8016</strain>
    </source>
</reference>
<organism evidence="1 2">
    <name type="scientific">Aureobasidium melanogenum</name>
    <name type="common">Aureobasidium pullulans var. melanogenum</name>
    <dbReference type="NCBI Taxonomy" id="46634"/>
    <lineage>
        <taxon>Eukaryota</taxon>
        <taxon>Fungi</taxon>
        <taxon>Dikarya</taxon>
        <taxon>Ascomycota</taxon>
        <taxon>Pezizomycotina</taxon>
        <taxon>Dothideomycetes</taxon>
        <taxon>Dothideomycetidae</taxon>
        <taxon>Dothideales</taxon>
        <taxon>Saccotheciaceae</taxon>
        <taxon>Aureobasidium</taxon>
    </lineage>
</organism>
<protein>
    <submittedName>
        <fullName evidence="1">Uncharacterized protein</fullName>
    </submittedName>
</protein>
<dbReference type="EMBL" id="JAHFYH010000001">
    <property type="protein sequence ID" value="KAH0237852.1"/>
    <property type="molecule type" value="Genomic_DNA"/>
</dbReference>
<dbReference type="AlphaFoldDB" id="A0A9P8GPR8"/>
<proteinExistence type="predicted"/>
<reference evidence="1" key="2">
    <citation type="submission" date="2021-08" db="EMBL/GenBank/DDBJ databases">
        <authorList>
            <person name="Gostincar C."/>
            <person name="Sun X."/>
            <person name="Song Z."/>
            <person name="Gunde-Cimerman N."/>
        </authorList>
    </citation>
    <scope>NUCLEOTIDE SEQUENCE</scope>
    <source>
        <strain evidence="1">EXF-8016</strain>
    </source>
</reference>